<dbReference type="Pfam" id="PF01551">
    <property type="entry name" value="Peptidase_M23"/>
    <property type="match status" value="1"/>
</dbReference>
<feature type="domain" description="NodB homology" evidence="2">
    <location>
        <begin position="463"/>
        <end position="656"/>
    </location>
</feature>
<reference evidence="3" key="1">
    <citation type="submission" date="2021-04" db="EMBL/GenBank/DDBJ databases">
        <title>Sinoanaerobacter chloroacetimidivorans sp. nov., an obligate anaerobic bacterium isolated from anaerobic sludge.</title>
        <authorList>
            <person name="Bao Y."/>
        </authorList>
    </citation>
    <scope>NUCLEOTIDE SEQUENCE</scope>
    <source>
        <strain evidence="3">BAD-6</strain>
    </source>
</reference>
<evidence type="ECO:0000256" key="1">
    <source>
        <dbReference type="ARBA" id="ARBA00022729"/>
    </source>
</evidence>
<dbReference type="CDD" id="cd12797">
    <property type="entry name" value="M23_peptidase"/>
    <property type="match status" value="1"/>
</dbReference>
<organism evidence="3 4">
    <name type="scientific">Sinanaerobacter chloroacetimidivorans</name>
    <dbReference type="NCBI Taxonomy" id="2818044"/>
    <lineage>
        <taxon>Bacteria</taxon>
        <taxon>Bacillati</taxon>
        <taxon>Bacillota</taxon>
        <taxon>Clostridia</taxon>
        <taxon>Peptostreptococcales</taxon>
        <taxon>Anaerovoracaceae</taxon>
        <taxon>Sinanaerobacter</taxon>
    </lineage>
</organism>
<dbReference type="SUPFAM" id="SSF51261">
    <property type="entry name" value="Duplicated hybrid motif"/>
    <property type="match status" value="1"/>
</dbReference>
<keyword evidence="1" id="KW-0732">Signal</keyword>
<dbReference type="EMBL" id="JAGSND010000001">
    <property type="protein sequence ID" value="MBR0596335.1"/>
    <property type="molecule type" value="Genomic_DNA"/>
</dbReference>
<accession>A0A8J8B1K4</accession>
<dbReference type="SUPFAM" id="SSF88713">
    <property type="entry name" value="Glycoside hydrolase/deacetylase"/>
    <property type="match status" value="1"/>
</dbReference>
<name>A0A8J8B1K4_9FIRM</name>
<keyword evidence="4" id="KW-1185">Reference proteome</keyword>
<protein>
    <submittedName>
        <fullName evidence="3">Polysaccharide deacetylase family protein</fullName>
    </submittedName>
</protein>
<dbReference type="InterPro" id="IPR051398">
    <property type="entry name" value="Polysacch_Deacetylase"/>
</dbReference>
<dbReference type="PANTHER" id="PTHR34216">
    <property type="match status" value="1"/>
</dbReference>
<evidence type="ECO:0000313" key="4">
    <source>
        <dbReference type="Proteomes" id="UP000675664"/>
    </source>
</evidence>
<dbReference type="GO" id="GO:0016810">
    <property type="term" value="F:hydrolase activity, acting on carbon-nitrogen (but not peptide) bonds"/>
    <property type="evidence" value="ECO:0007669"/>
    <property type="project" value="InterPro"/>
</dbReference>
<dbReference type="Gene3D" id="2.70.70.10">
    <property type="entry name" value="Glucose Permease (Domain IIA)"/>
    <property type="match status" value="1"/>
</dbReference>
<reference evidence="3" key="2">
    <citation type="submission" date="2021-04" db="EMBL/GenBank/DDBJ databases">
        <authorList>
            <person name="Liu J."/>
        </authorList>
    </citation>
    <scope>NUCLEOTIDE SEQUENCE</scope>
    <source>
        <strain evidence="3">BAD-6</strain>
    </source>
</reference>
<dbReference type="CDD" id="cd10918">
    <property type="entry name" value="CE4_NodB_like_5s_6s"/>
    <property type="match status" value="1"/>
</dbReference>
<dbReference type="AlphaFoldDB" id="A0A8J8B1K4"/>
<dbReference type="Pfam" id="PF01522">
    <property type="entry name" value="Polysacc_deac_1"/>
    <property type="match status" value="1"/>
</dbReference>
<dbReference type="InterPro" id="IPR016047">
    <property type="entry name" value="M23ase_b-sheet_dom"/>
</dbReference>
<dbReference type="Proteomes" id="UP000675664">
    <property type="component" value="Unassembled WGS sequence"/>
</dbReference>
<evidence type="ECO:0000259" key="2">
    <source>
        <dbReference type="PROSITE" id="PS51677"/>
    </source>
</evidence>
<proteinExistence type="predicted"/>
<gene>
    <name evidence="3" type="ORF">KCX82_00445</name>
</gene>
<dbReference type="PANTHER" id="PTHR34216:SF7">
    <property type="entry name" value="POLY-BETA-1,6-N-ACETYL-D-GLUCOSAMINE N-DEACETYLASE"/>
    <property type="match status" value="1"/>
</dbReference>
<comment type="caution">
    <text evidence="3">The sequence shown here is derived from an EMBL/GenBank/DDBJ whole genome shotgun (WGS) entry which is preliminary data.</text>
</comment>
<dbReference type="GO" id="GO:0005975">
    <property type="term" value="P:carbohydrate metabolic process"/>
    <property type="evidence" value="ECO:0007669"/>
    <property type="project" value="InterPro"/>
</dbReference>
<sequence length="656" mass="75092">MKVKWKKIKYFGFRHPKLLKMIALGAFTLAVAFILLVINALPVNLPAIQQKTSDSETIKWVDFDVPYSLLEKTMYMDIETYETENHLNWIELLAYLGAKYGGNFKNYKEKDLKALVERLNQGEPIEIIAKDLKLYNYYKEAYTAVLGGFLGEFMIQVPVDSKEQGNAINSENAETNESGTETDGNVMWQSKYGLKAFSPIAQGYWYNDFDDFGAGRSYGYNRKHFGHDLMIGIGTPIIAVESGIVEATGWNQYGGWRIGIRSFDKKRYYYYAHLRKDRPYAADLYVGKAVKAGDVIGYSGRTGYSVKENVNNIDTPHLHIGMQLIFDESLKDSPNQIWVDMYAITRLLSKNKSPVFQSEETKEYYRKYQFSEPSYYLENNPDKESKEKASAALLASAAPEGSIPLPIIMYHGIMKNNSINSKFFVSEKTFENDLKYLQENHYTPIHIKDLIHYVDQGTPLPEHPVIITFDDGYYNNYLYAYPLLKKYNMKAVISIIGNVTDKSSEINDNNAQYSYLTWDQLREMADSGLIEIQNHTYDMHENNGRGRQGSLKKQGESEEDYAQALQADVGMLQSKITEMTGQTPTAFTYPFGFVKDNSKSILLEDIGFRATLTCYERINYVTRDPDSLYRLKRILRPPGSSSEEFFRTIAPAHTLP</sequence>
<dbReference type="InterPro" id="IPR002509">
    <property type="entry name" value="NODB_dom"/>
</dbReference>
<dbReference type="PROSITE" id="PS51677">
    <property type="entry name" value="NODB"/>
    <property type="match status" value="1"/>
</dbReference>
<dbReference type="InterPro" id="IPR011330">
    <property type="entry name" value="Glyco_hydro/deAcase_b/a-brl"/>
</dbReference>
<evidence type="ECO:0000313" key="3">
    <source>
        <dbReference type="EMBL" id="MBR0596335.1"/>
    </source>
</evidence>
<dbReference type="InterPro" id="IPR011055">
    <property type="entry name" value="Dup_hybrid_motif"/>
</dbReference>
<dbReference type="Gene3D" id="3.20.20.370">
    <property type="entry name" value="Glycoside hydrolase/deacetylase"/>
    <property type="match status" value="1"/>
</dbReference>